<dbReference type="OrthoDB" id="322908at2"/>
<name>A0A550J6P5_9BACT</name>
<proteinExistence type="predicted"/>
<dbReference type="RefSeq" id="WP_092054390.1">
    <property type="nucleotide sequence ID" value="NZ_FOJJ01000006.1"/>
</dbReference>
<evidence type="ECO:0000259" key="2">
    <source>
        <dbReference type="Pfam" id="PF11795"/>
    </source>
</evidence>
<protein>
    <recommendedName>
        <fullName evidence="5">DUF3322 and DUF2220 domain-containing protein</fullName>
    </recommendedName>
</protein>
<dbReference type="InterPro" id="IPR014544">
    <property type="entry name" value="UCP028408"/>
</dbReference>
<feature type="domain" description="DUF3322" evidence="2">
    <location>
        <begin position="4"/>
        <end position="190"/>
    </location>
</feature>
<dbReference type="AlphaFoldDB" id="A0A550J6P5"/>
<dbReference type="PIRSF" id="PIRSF028408">
    <property type="entry name" value="UCP028408"/>
    <property type="match status" value="1"/>
</dbReference>
<reference evidence="3 4" key="1">
    <citation type="submission" date="2019-07" db="EMBL/GenBank/DDBJ databases">
        <title>Insights of Desulfuromonas acetexigens electromicrobiology.</title>
        <authorList>
            <person name="Katuri K."/>
            <person name="Sapireddy V."/>
            <person name="Shaw D.R."/>
            <person name="Saikaly P."/>
        </authorList>
    </citation>
    <scope>NUCLEOTIDE SEQUENCE [LARGE SCALE GENOMIC DNA]</scope>
    <source>
        <strain evidence="3 4">2873</strain>
    </source>
</reference>
<evidence type="ECO:0000259" key="1">
    <source>
        <dbReference type="Pfam" id="PF09983"/>
    </source>
</evidence>
<feature type="domain" description="Wadjet protein JetD C-terminal" evidence="1">
    <location>
        <begin position="215"/>
        <end position="393"/>
    </location>
</feature>
<dbReference type="Proteomes" id="UP000317155">
    <property type="component" value="Unassembled WGS sequence"/>
</dbReference>
<evidence type="ECO:0008006" key="5">
    <source>
        <dbReference type="Google" id="ProtNLM"/>
    </source>
</evidence>
<evidence type="ECO:0000313" key="4">
    <source>
        <dbReference type="Proteomes" id="UP000317155"/>
    </source>
</evidence>
<keyword evidence="4" id="KW-1185">Reference proteome</keyword>
<dbReference type="InterPro" id="IPR024537">
    <property type="entry name" value="DUF3322"/>
</dbReference>
<dbReference type="Pfam" id="PF09983">
    <property type="entry name" value="JetD_C"/>
    <property type="match status" value="1"/>
</dbReference>
<dbReference type="EMBL" id="VJVV01000014">
    <property type="protein sequence ID" value="TRO78773.1"/>
    <property type="molecule type" value="Genomic_DNA"/>
</dbReference>
<dbReference type="Pfam" id="PF11795">
    <property type="entry name" value="DUF3322"/>
    <property type="match status" value="1"/>
</dbReference>
<accession>A0A550J6P5</accession>
<dbReference type="InterPro" id="IPR024534">
    <property type="entry name" value="JetD_C"/>
</dbReference>
<organism evidence="3 4">
    <name type="scientific">Trichloromonas acetexigens</name>
    <dbReference type="NCBI Taxonomy" id="38815"/>
    <lineage>
        <taxon>Bacteria</taxon>
        <taxon>Pseudomonadati</taxon>
        <taxon>Thermodesulfobacteriota</taxon>
        <taxon>Desulfuromonadia</taxon>
        <taxon>Desulfuromonadales</taxon>
        <taxon>Trichloromonadaceae</taxon>
        <taxon>Trichloromonas</taxon>
    </lineage>
</organism>
<comment type="caution">
    <text evidence="3">The sequence shown here is derived from an EMBL/GenBank/DDBJ whole genome shotgun (WGS) entry which is preliminary data.</text>
</comment>
<sequence>MIGPGEIRTKAEKIWQSGLLLRAHLRGEELFPLDIPFRKPTGKEVLERFAEVRAWMLSLREAGKESRGFGYSLDFSTVNHRQLGEQRFPSRIYFETLADLLRLIGRQRDFVCFRELTEVTLAAHPLLRPWLEQSPFNVLEGREVWPRLLAVCAYFLRNPAPGRYLRELDIPGVDSKFVEQHRRILREMLDILLPEDAVDRTVTNLAGAGFERRFGLRYDEPLVRLRLLDPALAAPFGLNDLSIPLSQFLTCNLPGRRVFITENKINGLSFPPVADALVIFGLGYGVQAIKDADWLREREIFYWGDIDTHGFGILSQLRGYFPQVRSMLMNRETLLAFRHLWVSEEAGKRCLAELAHLDEAERRLYETLRGNALGEHIRLEQERIAYAWLRQWLDENI</sequence>
<gene>
    <name evidence="3" type="ORF">FL622_14960</name>
</gene>
<evidence type="ECO:0000313" key="3">
    <source>
        <dbReference type="EMBL" id="TRO78773.1"/>
    </source>
</evidence>